<evidence type="ECO:0000256" key="3">
    <source>
        <dbReference type="ARBA" id="ARBA00022692"/>
    </source>
</evidence>
<keyword evidence="2" id="KW-1003">Cell membrane</keyword>
<dbReference type="PANTHER" id="PTHR32234">
    <property type="entry name" value="THIOL:DISULFIDE INTERCHANGE PROTEIN DSBD"/>
    <property type="match status" value="1"/>
</dbReference>
<evidence type="ECO:0000256" key="4">
    <source>
        <dbReference type="ARBA" id="ARBA00022748"/>
    </source>
</evidence>
<sequence>MKKYILFFFLFVAGAVFAGWQSELEHFTELTRDVGYKSPEEMVAVIDRAEGAVTTVRQSALSRFAEDPAAFLEESGMGLTVLLILLGGFLLNLTPCVLPMIPVNIAIIGAGAQSESRAKGFALGGTYGLGIASVYGVLGVIAVLGGQSFGALNSSPWFNMGIAVVFVVLALSMFGVLHIDFSKFQSGRNVQFKSRFATAFVMGGIAALLAGACVAPVVLAVLLLAQGMGSVGLLLPFLLGVGMALPWPFAGAGFTFLPKPGRWMEWVKRGFGVLILMLAVYYGKLGLGLMKPADKETGAIEQSDLAEELAAAYAAGQPVFLDFTAEWCKNCKQMEKDTWPDAAVQERLAGYRFIKIDATQYDEPPASDIVEHFGVQGLPTFIILSPDE</sequence>
<keyword evidence="3 7" id="KW-0812">Transmembrane</keyword>
<keyword evidence="4" id="KW-0201">Cytochrome c-type biogenesis</keyword>
<evidence type="ECO:0000256" key="1">
    <source>
        <dbReference type="ARBA" id="ARBA00004651"/>
    </source>
</evidence>
<keyword evidence="6 7" id="KW-0472">Membrane</keyword>
<evidence type="ECO:0000256" key="2">
    <source>
        <dbReference type="ARBA" id="ARBA00022475"/>
    </source>
</evidence>
<feature type="chain" id="PRO_5027090698" evidence="8">
    <location>
        <begin position="19"/>
        <end position="388"/>
    </location>
</feature>
<dbReference type="EMBL" id="CP047593">
    <property type="protein sequence ID" value="QHI70562.1"/>
    <property type="molecule type" value="Genomic_DNA"/>
</dbReference>
<feature type="signal peptide" evidence="8">
    <location>
        <begin position="1"/>
        <end position="18"/>
    </location>
</feature>
<dbReference type="KEGG" id="taer:GT409_14310"/>
<accession>A0A6P1M956</accession>
<dbReference type="Pfam" id="PF02683">
    <property type="entry name" value="DsbD_TM"/>
    <property type="match status" value="1"/>
</dbReference>
<comment type="subcellular location">
    <subcellularLocation>
        <location evidence="1">Cell membrane</location>
        <topology evidence="1">Multi-pass membrane protein</topology>
    </subcellularLocation>
</comment>
<protein>
    <submittedName>
        <fullName evidence="10">Thioredoxin fold domain-containing protein</fullName>
    </submittedName>
</protein>
<feature type="transmembrane region" description="Helical" evidence="7">
    <location>
        <begin position="237"/>
        <end position="258"/>
    </location>
</feature>
<evidence type="ECO:0000313" key="10">
    <source>
        <dbReference type="EMBL" id="QHI70562.1"/>
    </source>
</evidence>
<reference evidence="10 11" key="1">
    <citation type="submission" date="2020-01" db="EMBL/GenBank/DDBJ databases">
        <title>Ponticoccus aerotolerans gen. nov., sp. nov., an anaerobic bacterium and proposal of Ponticoccusceae fam. nov., Ponticoccusles ord. nov. and Ponticoccuse classis nov. in the phylum Kiritimatiellaeota.</title>
        <authorList>
            <person name="Zhou L.Y."/>
            <person name="Du Z.J."/>
        </authorList>
    </citation>
    <scope>NUCLEOTIDE SEQUENCE [LARGE SCALE GENOMIC DNA]</scope>
    <source>
        <strain evidence="10 11">S-5007</strain>
    </source>
</reference>
<dbReference type="InterPro" id="IPR003834">
    <property type="entry name" value="Cyt_c_assmbl_TM_dom"/>
</dbReference>
<evidence type="ECO:0000256" key="5">
    <source>
        <dbReference type="ARBA" id="ARBA00022989"/>
    </source>
</evidence>
<dbReference type="RefSeq" id="WP_160629736.1">
    <property type="nucleotide sequence ID" value="NZ_CP047593.1"/>
</dbReference>
<name>A0A6P1M956_9BACT</name>
<dbReference type="GO" id="GO:0005886">
    <property type="term" value="C:plasma membrane"/>
    <property type="evidence" value="ECO:0007669"/>
    <property type="project" value="UniProtKB-SubCell"/>
</dbReference>
<dbReference type="GO" id="GO:0017004">
    <property type="term" value="P:cytochrome complex assembly"/>
    <property type="evidence" value="ECO:0007669"/>
    <property type="project" value="UniProtKB-KW"/>
</dbReference>
<dbReference type="InterPro" id="IPR036249">
    <property type="entry name" value="Thioredoxin-like_sf"/>
</dbReference>
<evidence type="ECO:0000256" key="6">
    <source>
        <dbReference type="ARBA" id="ARBA00023136"/>
    </source>
</evidence>
<evidence type="ECO:0000256" key="7">
    <source>
        <dbReference type="SAM" id="Phobius"/>
    </source>
</evidence>
<feature type="transmembrane region" description="Helical" evidence="7">
    <location>
        <begin position="157"/>
        <end position="179"/>
    </location>
</feature>
<evidence type="ECO:0000259" key="9">
    <source>
        <dbReference type="PROSITE" id="PS51352"/>
    </source>
</evidence>
<evidence type="ECO:0000313" key="11">
    <source>
        <dbReference type="Proteomes" id="UP000464954"/>
    </source>
</evidence>
<dbReference type="PROSITE" id="PS51352">
    <property type="entry name" value="THIOREDOXIN_2"/>
    <property type="match status" value="1"/>
</dbReference>
<dbReference type="InterPro" id="IPR013766">
    <property type="entry name" value="Thioredoxin_domain"/>
</dbReference>
<feature type="transmembrane region" description="Helical" evidence="7">
    <location>
        <begin position="270"/>
        <end position="290"/>
    </location>
</feature>
<dbReference type="Gene3D" id="3.40.30.10">
    <property type="entry name" value="Glutaredoxin"/>
    <property type="match status" value="1"/>
</dbReference>
<feature type="domain" description="Thioredoxin" evidence="9">
    <location>
        <begin position="285"/>
        <end position="388"/>
    </location>
</feature>
<dbReference type="GO" id="GO:0045454">
    <property type="term" value="P:cell redox homeostasis"/>
    <property type="evidence" value="ECO:0007669"/>
    <property type="project" value="TreeGrafter"/>
</dbReference>
<dbReference type="Proteomes" id="UP000464954">
    <property type="component" value="Chromosome"/>
</dbReference>
<proteinExistence type="predicted"/>
<dbReference type="Pfam" id="PF13899">
    <property type="entry name" value="Thioredoxin_7"/>
    <property type="match status" value="1"/>
</dbReference>
<dbReference type="AlphaFoldDB" id="A0A6P1M956"/>
<feature type="transmembrane region" description="Helical" evidence="7">
    <location>
        <begin position="200"/>
        <end position="225"/>
    </location>
</feature>
<dbReference type="SUPFAM" id="SSF52833">
    <property type="entry name" value="Thioredoxin-like"/>
    <property type="match status" value="1"/>
</dbReference>
<dbReference type="GO" id="GO:0015035">
    <property type="term" value="F:protein-disulfide reductase activity"/>
    <property type="evidence" value="ECO:0007669"/>
    <property type="project" value="TreeGrafter"/>
</dbReference>
<keyword evidence="8" id="KW-0732">Signal</keyword>
<keyword evidence="5 7" id="KW-1133">Transmembrane helix</keyword>
<organism evidence="10 11">
    <name type="scientific">Tichowtungia aerotolerans</name>
    <dbReference type="NCBI Taxonomy" id="2697043"/>
    <lineage>
        <taxon>Bacteria</taxon>
        <taxon>Pseudomonadati</taxon>
        <taxon>Kiritimatiellota</taxon>
        <taxon>Tichowtungiia</taxon>
        <taxon>Tichowtungiales</taxon>
        <taxon>Tichowtungiaceae</taxon>
        <taxon>Tichowtungia</taxon>
    </lineage>
</organism>
<evidence type="ECO:0000256" key="8">
    <source>
        <dbReference type="SAM" id="SignalP"/>
    </source>
</evidence>
<gene>
    <name evidence="10" type="ORF">GT409_14310</name>
</gene>
<feature type="transmembrane region" description="Helical" evidence="7">
    <location>
        <begin position="81"/>
        <end position="108"/>
    </location>
</feature>
<keyword evidence="11" id="KW-1185">Reference proteome</keyword>
<dbReference type="PANTHER" id="PTHR32234:SF0">
    <property type="entry name" value="THIOL:DISULFIDE INTERCHANGE PROTEIN DSBD"/>
    <property type="match status" value="1"/>
</dbReference>
<feature type="transmembrane region" description="Helical" evidence="7">
    <location>
        <begin position="120"/>
        <end position="145"/>
    </location>
</feature>